<keyword evidence="2" id="KW-1185">Reference proteome</keyword>
<protein>
    <submittedName>
        <fullName evidence="1">Uncharacterized protein</fullName>
    </submittedName>
</protein>
<dbReference type="EMBL" id="JAYMYQ010000001">
    <property type="protein sequence ID" value="KAK7360882.1"/>
    <property type="molecule type" value="Genomic_DNA"/>
</dbReference>
<dbReference type="AlphaFoldDB" id="A0AAN9MUG3"/>
<organism evidence="1 2">
    <name type="scientific">Canavalia gladiata</name>
    <name type="common">Sword bean</name>
    <name type="synonym">Dolichos gladiatus</name>
    <dbReference type="NCBI Taxonomy" id="3824"/>
    <lineage>
        <taxon>Eukaryota</taxon>
        <taxon>Viridiplantae</taxon>
        <taxon>Streptophyta</taxon>
        <taxon>Embryophyta</taxon>
        <taxon>Tracheophyta</taxon>
        <taxon>Spermatophyta</taxon>
        <taxon>Magnoliopsida</taxon>
        <taxon>eudicotyledons</taxon>
        <taxon>Gunneridae</taxon>
        <taxon>Pentapetalae</taxon>
        <taxon>rosids</taxon>
        <taxon>fabids</taxon>
        <taxon>Fabales</taxon>
        <taxon>Fabaceae</taxon>
        <taxon>Papilionoideae</taxon>
        <taxon>50 kb inversion clade</taxon>
        <taxon>NPAAA clade</taxon>
        <taxon>indigoferoid/millettioid clade</taxon>
        <taxon>Phaseoleae</taxon>
        <taxon>Canavalia</taxon>
    </lineage>
</organism>
<sequence>MCTSQFATNKSAGFCACNHQIRSLNHRYEVLCHGMQFDFHVQQPSLRCMGHDSRLDRLGSIGKLSINVPLASQNELLVDSDHLQIRLHKGCDCISSSLPYTNDHTVTGVGNVRTCSGNHLVLYEETKKYSPCEDNLGNVNGGDQRKEHMGSYWKVGKVHACSLDMCGYSRGPQEKTQDQNPT</sequence>
<dbReference type="Proteomes" id="UP001367508">
    <property type="component" value="Unassembled WGS sequence"/>
</dbReference>
<accession>A0AAN9MUG3</accession>
<evidence type="ECO:0000313" key="1">
    <source>
        <dbReference type="EMBL" id="KAK7360882.1"/>
    </source>
</evidence>
<gene>
    <name evidence="1" type="ORF">VNO77_02899</name>
</gene>
<evidence type="ECO:0000313" key="2">
    <source>
        <dbReference type="Proteomes" id="UP001367508"/>
    </source>
</evidence>
<proteinExistence type="predicted"/>
<name>A0AAN9MUG3_CANGL</name>
<comment type="caution">
    <text evidence="1">The sequence shown here is derived from an EMBL/GenBank/DDBJ whole genome shotgun (WGS) entry which is preliminary data.</text>
</comment>
<reference evidence="1 2" key="1">
    <citation type="submission" date="2024-01" db="EMBL/GenBank/DDBJ databases">
        <title>The genomes of 5 underutilized Papilionoideae crops provide insights into root nodulation and disease resistanc.</title>
        <authorList>
            <person name="Jiang F."/>
        </authorList>
    </citation>
    <scope>NUCLEOTIDE SEQUENCE [LARGE SCALE GENOMIC DNA]</scope>
    <source>
        <strain evidence="1">LVBAO_FW01</strain>
        <tissue evidence="1">Leaves</tissue>
    </source>
</reference>